<dbReference type="Proteomes" id="UP001595799">
    <property type="component" value="Unassembled WGS sequence"/>
</dbReference>
<dbReference type="Pfam" id="PF00881">
    <property type="entry name" value="Nitroreductase"/>
    <property type="match status" value="1"/>
</dbReference>
<evidence type="ECO:0000259" key="9">
    <source>
        <dbReference type="Pfam" id="PF00881"/>
    </source>
</evidence>
<dbReference type="SUPFAM" id="SSF55469">
    <property type="entry name" value="FMN-dependent nitroreductase-like"/>
    <property type="match status" value="1"/>
</dbReference>
<keyword evidence="5 8" id="KW-0521">NADP</keyword>
<dbReference type="InterPro" id="IPR029479">
    <property type="entry name" value="Nitroreductase"/>
</dbReference>
<evidence type="ECO:0000256" key="8">
    <source>
        <dbReference type="PIRNR" id="PIRNR000232"/>
    </source>
</evidence>
<keyword evidence="11" id="KW-1185">Reference proteome</keyword>
<proteinExistence type="inferred from homology"/>
<accession>A0ABV8UPC2</accession>
<keyword evidence="3 8" id="KW-0285">Flavoprotein</keyword>
<dbReference type="PIRSF" id="PIRSF000232">
    <property type="entry name" value="YdjA"/>
    <property type="match status" value="1"/>
</dbReference>
<dbReference type="InterPro" id="IPR026021">
    <property type="entry name" value="YdjA-like"/>
</dbReference>
<dbReference type="PANTHER" id="PTHR43821">
    <property type="entry name" value="NAD(P)H NITROREDUCTASE YDJA-RELATED"/>
    <property type="match status" value="1"/>
</dbReference>
<keyword evidence="7 8" id="KW-0520">NAD</keyword>
<sequence length="204" mass="22366">MDAMSLLLGRRSADAKKLAAPAPSAEELDRILRAGLTAPDHGAIRPWRFFVITGEARARLGDLFVEATAKREPDLPDKKLEDQRGKPLRAPMIIAVAARILADHPKVPAVEQREAAMAAAQNMLLASEALGYGAVFLTGPNTYDQRVKSAFGLEEKDALVGFLYIGTPNEPMKNKQRLEPWQVTRQWAGAGDMEPLAVLEQEQQ</sequence>
<evidence type="ECO:0000313" key="11">
    <source>
        <dbReference type="Proteomes" id="UP001595799"/>
    </source>
</evidence>
<keyword evidence="4 8" id="KW-0288">FMN</keyword>
<reference evidence="11" key="1">
    <citation type="journal article" date="2019" name="Int. J. Syst. Evol. Microbiol.">
        <title>The Global Catalogue of Microorganisms (GCM) 10K type strain sequencing project: providing services to taxonomists for standard genome sequencing and annotation.</title>
        <authorList>
            <consortium name="The Broad Institute Genomics Platform"/>
            <consortium name="The Broad Institute Genome Sequencing Center for Infectious Disease"/>
            <person name="Wu L."/>
            <person name="Ma J."/>
        </authorList>
    </citation>
    <scope>NUCLEOTIDE SEQUENCE [LARGE SCALE GENOMIC DNA]</scope>
    <source>
        <strain evidence="11">CECT 8472</strain>
    </source>
</reference>
<gene>
    <name evidence="10" type="ORF">ACFOW6_12360</name>
</gene>
<comment type="cofactor">
    <cofactor evidence="1 8">
        <name>FMN</name>
        <dbReference type="ChEBI" id="CHEBI:58210"/>
    </cofactor>
</comment>
<dbReference type="CDD" id="cd02135">
    <property type="entry name" value="YdjA-like"/>
    <property type="match status" value="1"/>
</dbReference>
<feature type="domain" description="Nitroreductase" evidence="9">
    <location>
        <begin position="9"/>
        <end position="166"/>
    </location>
</feature>
<evidence type="ECO:0000256" key="4">
    <source>
        <dbReference type="ARBA" id="ARBA00022643"/>
    </source>
</evidence>
<name>A0ABV8UPC2_9PROT</name>
<comment type="similarity">
    <text evidence="2 8">Belongs to the nitroreductase family.</text>
</comment>
<evidence type="ECO:0000256" key="3">
    <source>
        <dbReference type="ARBA" id="ARBA00022630"/>
    </source>
</evidence>
<evidence type="ECO:0000256" key="6">
    <source>
        <dbReference type="ARBA" id="ARBA00023002"/>
    </source>
</evidence>
<evidence type="ECO:0000256" key="2">
    <source>
        <dbReference type="ARBA" id="ARBA00007118"/>
    </source>
</evidence>
<dbReference type="PANTHER" id="PTHR43821:SF1">
    <property type="entry name" value="NAD(P)H NITROREDUCTASE YDJA-RELATED"/>
    <property type="match status" value="1"/>
</dbReference>
<dbReference type="InterPro" id="IPR000415">
    <property type="entry name" value="Nitroreductase-like"/>
</dbReference>
<dbReference type="EC" id="1.-.-.-" evidence="8"/>
<comment type="caution">
    <text evidence="10">The sequence shown here is derived from an EMBL/GenBank/DDBJ whole genome shotgun (WGS) entry which is preliminary data.</text>
</comment>
<dbReference type="InterPro" id="IPR052530">
    <property type="entry name" value="NAD(P)H_nitroreductase"/>
</dbReference>
<organism evidence="10 11">
    <name type="scientific">Fodinicurvata halophila</name>
    <dbReference type="NCBI Taxonomy" id="1419723"/>
    <lineage>
        <taxon>Bacteria</taxon>
        <taxon>Pseudomonadati</taxon>
        <taxon>Pseudomonadota</taxon>
        <taxon>Alphaproteobacteria</taxon>
        <taxon>Rhodospirillales</taxon>
        <taxon>Rhodovibrionaceae</taxon>
        <taxon>Fodinicurvata</taxon>
    </lineage>
</organism>
<evidence type="ECO:0000256" key="1">
    <source>
        <dbReference type="ARBA" id="ARBA00001917"/>
    </source>
</evidence>
<dbReference type="Gene3D" id="3.40.109.10">
    <property type="entry name" value="NADH Oxidase"/>
    <property type="match status" value="1"/>
</dbReference>
<protein>
    <recommendedName>
        <fullName evidence="8">Putative NAD(P)H nitroreductase</fullName>
        <ecNumber evidence="8">1.-.-.-</ecNumber>
    </recommendedName>
</protein>
<keyword evidence="6 8" id="KW-0560">Oxidoreductase</keyword>
<dbReference type="RefSeq" id="WP_382422683.1">
    <property type="nucleotide sequence ID" value="NZ_JBHSCW010000007.1"/>
</dbReference>
<dbReference type="EMBL" id="JBHSCW010000007">
    <property type="protein sequence ID" value="MFC4352333.1"/>
    <property type="molecule type" value="Genomic_DNA"/>
</dbReference>
<evidence type="ECO:0000313" key="10">
    <source>
        <dbReference type="EMBL" id="MFC4352333.1"/>
    </source>
</evidence>
<evidence type="ECO:0000256" key="7">
    <source>
        <dbReference type="ARBA" id="ARBA00023027"/>
    </source>
</evidence>
<evidence type="ECO:0000256" key="5">
    <source>
        <dbReference type="ARBA" id="ARBA00022857"/>
    </source>
</evidence>